<protein>
    <recommendedName>
        <fullName evidence="1">BTB domain-containing protein</fullName>
    </recommendedName>
</protein>
<proteinExistence type="predicted"/>
<dbReference type="AlphaFoldDB" id="E9GCE8"/>
<dbReference type="EMBL" id="GL732539">
    <property type="protein sequence ID" value="EFX82538.1"/>
    <property type="molecule type" value="Genomic_DNA"/>
</dbReference>
<evidence type="ECO:0000313" key="3">
    <source>
        <dbReference type="Proteomes" id="UP000000305"/>
    </source>
</evidence>
<dbReference type="SMART" id="SM00225">
    <property type="entry name" value="BTB"/>
    <property type="match status" value="2"/>
</dbReference>
<dbReference type="OrthoDB" id="7624723at2759"/>
<feature type="domain" description="BTB" evidence="1">
    <location>
        <begin position="454"/>
        <end position="522"/>
    </location>
</feature>
<accession>E9GCE8</accession>
<name>E9GCE8_DAPPU</name>
<dbReference type="SUPFAM" id="SSF54695">
    <property type="entry name" value="POZ domain"/>
    <property type="match status" value="2"/>
</dbReference>
<organism evidence="2 3">
    <name type="scientific">Daphnia pulex</name>
    <name type="common">Water flea</name>
    <dbReference type="NCBI Taxonomy" id="6669"/>
    <lineage>
        <taxon>Eukaryota</taxon>
        <taxon>Metazoa</taxon>
        <taxon>Ecdysozoa</taxon>
        <taxon>Arthropoda</taxon>
        <taxon>Crustacea</taxon>
        <taxon>Branchiopoda</taxon>
        <taxon>Diplostraca</taxon>
        <taxon>Cladocera</taxon>
        <taxon>Anomopoda</taxon>
        <taxon>Daphniidae</taxon>
        <taxon>Daphnia</taxon>
    </lineage>
</organism>
<gene>
    <name evidence="2" type="ORF">DAPPUDRAFT_101118</name>
</gene>
<dbReference type="CDD" id="cd18186">
    <property type="entry name" value="BTB_POZ_ZBTB_KLHL-like"/>
    <property type="match status" value="1"/>
</dbReference>
<evidence type="ECO:0000259" key="1">
    <source>
        <dbReference type="PROSITE" id="PS50097"/>
    </source>
</evidence>
<evidence type="ECO:0000313" key="2">
    <source>
        <dbReference type="EMBL" id="EFX82538.1"/>
    </source>
</evidence>
<feature type="domain" description="BTB" evidence="1">
    <location>
        <begin position="157"/>
        <end position="220"/>
    </location>
</feature>
<dbReference type="HOGENOM" id="CLU_022210_0_0_1"/>
<keyword evidence="3" id="KW-1185">Reference proteome</keyword>
<dbReference type="Pfam" id="PF00651">
    <property type="entry name" value="BTB"/>
    <property type="match status" value="2"/>
</dbReference>
<dbReference type="GO" id="GO:0005737">
    <property type="term" value="C:cytoplasm"/>
    <property type="evidence" value="ECO:0000318"/>
    <property type="project" value="GO_Central"/>
</dbReference>
<dbReference type="PhylomeDB" id="E9GCE8"/>
<dbReference type="GO" id="GO:0005634">
    <property type="term" value="C:nucleus"/>
    <property type="evidence" value="ECO:0000318"/>
    <property type="project" value="GO_Central"/>
</dbReference>
<dbReference type="Proteomes" id="UP000000305">
    <property type="component" value="Unassembled WGS sequence"/>
</dbReference>
<dbReference type="InParanoid" id="E9GCE8"/>
<reference evidence="2 3" key="1">
    <citation type="journal article" date="2011" name="Science">
        <title>The ecoresponsive genome of Daphnia pulex.</title>
        <authorList>
            <person name="Colbourne J.K."/>
            <person name="Pfrender M.E."/>
            <person name="Gilbert D."/>
            <person name="Thomas W.K."/>
            <person name="Tucker A."/>
            <person name="Oakley T.H."/>
            <person name="Tokishita S."/>
            <person name="Aerts A."/>
            <person name="Arnold G.J."/>
            <person name="Basu M.K."/>
            <person name="Bauer D.J."/>
            <person name="Caceres C.E."/>
            <person name="Carmel L."/>
            <person name="Casola C."/>
            <person name="Choi J.H."/>
            <person name="Detter J.C."/>
            <person name="Dong Q."/>
            <person name="Dusheyko S."/>
            <person name="Eads B.D."/>
            <person name="Frohlich T."/>
            <person name="Geiler-Samerotte K.A."/>
            <person name="Gerlach D."/>
            <person name="Hatcher P."/>
            <person name="Jogdeo S."/>
            <person name="Krijgsveld J."/>
            <person name="Kriventseva E.V."/>
            <person name="Kultz D."/>
            <person name="Laforsch C."/>
            <person name="Lindquist E."/>
            <person name="Lopez J."/>
            <person name="Manak J.R."/>
            <person name="Muller J."/>
            <person name="Pangilinan J."/>
            <person name="Patwardhan R.P."/>
            <person name="Pitluck S."/>
            <person name="Pritham E.J."/>
            <person name="Rechtsteiner A."/>
            <person name="Rho M."/>
            <person name="Rogozin I.B."/>
            <person name="Sakarya O."/>
            <person name="Salamov A."/>
            <person name="Schaack S."/>
            <person name="Shapiro H."/>
            <person name="Shiga Y."/>
            <person name="Skalitzky C."/>
            <person name="Smith Z."/>
            <person name="Souvorov A."/>
            <person name="Sung W."/>
            <person name="Tang Z."/>
            <person name="Tsuchiya D."/>
            <person name="Tu H."/>
            <person name="Vos H."/>
            <person name="Wang M."/>
            <person name="Wolf Y.I."/>
            <person name="Yamagata H."/>
            <person name="Yamada T."/>
            <person name="Ye Y."/>
            <person name="Shaw J.R."/>
            <person name="Andrews J."/>
            <person name="Crease T.J."/>
            <person name="Tang H."/>
            <person name="Lucas S.M."/>
            <person name="Robertson H.M."/>
            <person name="Bork P."/>
            <person name="Koonin E.V."/>
            <person name="Zdobnov E.M."/>
            <person name="Grigoriev I.V."/>
            <person name="Lynch M."/>
            <person name="Boore J.L."/>
        </authorList>
    </citation>
    <scope>NUCLEOTIDE SEQUENCE [LARGE SCALE GENOMIC DNA]</scope>
</reference>
<dbReference type="InterPro" id="IPR011333">
    <property type="entry name" value="SKP1/BTB/POZ_sf"/>
</dbReference>
<dbReference type="PANTHER" id="PTHR24413">
    <property type="entry name" value="SPECKLE-TYPE POZ PROTEIN"/>
    <property type="match status" value="1"/>
</dbReference>
<dbReference type="GO" id="GO:0043161">
    <property type="term" value="P:proteasome-mediated ubiquitin-dependent protein catabolic process"/>
    <property type="evidence" value="ECO:0000318"/>
    <property type="project" value="GO_Central"/>
</dbReference>
<dbReference type="GO" id="GO:0031625">
    <property type="term" value="F:ubiquitin protein ligase binding"/>
    <property type="evidence" value="ECO:0000318"/>
    <property type="project" value="GO_Central"/>
</dbReference>
<dbReference type="eggNOG" id="KOG1987">
    <property type="taxonomic scope" value="Eukaryota"/>
</dbReference>
<dbReference type="PROSITE" id="PS50097">
    <property type="entry name" value="BTB"/>
    <property type="match status" value="2"/>
</dbReference>
<sequence>MASGSETISTPKMIVPYEWILENVEEQTTMTIASKMILFLGEKVFRVGLQNNTISPILFFMAIDLGKIGMKVEDVKYGIQGSGLGPATMMEMSSQNIGEEGSLQLFTIKLAEKVVGHCTFMFRICIEGTDSGYSYQLCDRLAKDQLWAAFKNQQYLPDVELIVKDQTFPAHKAILAARSRAFADEFEKVQPVKDVPHQIRIDGVEPSTVENILYFIYTGETMGTLADEKLLELANQYGLLSLSGLCRFALKEIEAAMQMANVMDILNNGIEVPNSSSKIMPEKDTEIFFDGTTPTFRCVFKGSENGKSKCLMQYQKEDIFYAYFIGSITQHTTNRHYIISKPVIHIACAKHRRFGLKVEDIYCGTKEILKWNMPGYNGNNQWLKMEAKKLKKNTELLLRFTVQLELDMTYGNGKINQFTFDIKTVSTIGNYYYEMMDDAWLMDFWTAATNQKLTDVEIFVGTVKVMEAHRIILSARSPVLNETLNKTSHTGKSVVTFGAEFDVEIVKIFLNFLYTGSLKTRTSGNQLSKLATKYQVETLKNICQVIYANPPDVEEITDYLLQL</sequence>
<dbReference type="KEGG" id="dpx:DAPPUDRAFT_101118"/>
<dbReference type="InterPro" id="IPR000210">
    <property type="entry name" value="BTB/POZ_dom"/>
</dbReference>
<dbReference type="Gene3D" id="3.30.710.10">
    <property type="entry name" value="Potassium Channel Kv1.1, Chain A"/>
    <property type="match status" value="2"/>
</dbReference>
<dbReference type="GO" id="GO:0030162">
    <property type="term" value="P:regulation of proteolysis"/>
    <property type="evidence" value="ECO:0000318"/>
    <property type="project" value="GO_Central"/>
</dbReference>